<evidence type="ECO:0000313" key="2">
    <source>
        <dbReference type="Proteomes" id="UP000024635"/>
    </source>
</evidence>
<sequence>MKCYNNFIHLKIIATYQQFSGCQYVNDMGASCDRFDNQVVNFRFPAKKKNVTNKQHINPRTAGQGQIDDFYEGHGIVE</sequence>
<name>A0A016W298_9BILA</name>
<protein>
    <submittedName>
        <fullName evidence="1">Uncharacterized protein</fullName>
    </submittedName>
</protein>
<dbReference type="AlphaFoldDB" id="A0A016W298"/>
<keyword evidence="2" id="KW-1185">Reference proteome</keyword>
<reference evidence="2" key="1">
    <citation type="journal article" date="2015" name="Nat. Genet.">
        <title>The genome and transcriptome of the zoonotic hookworm Ancylostoma ceylanicum identify infection-specific gene families.</title>
        <authorList>
            <person name="Schwarz E.M."/>
            <person name="Hu Y."/>
            <person name="Antoshechkin I."/>
            <person name="Miller M.M."/>
            <person name="Sternberg P.W."/>
            <person name="Aroian R.V."/>
        </authorList>
    </citation>
    <scope>NUCLEOTIDE SEQUENCE</scope>
    <source>
        <strain evidence="2">HY135</strain>
    </source>
</reference>
<organism evidence="1 2">
    <name type="scientific">Ancylostoma ceylanicum</name>
    <dbReference type="NCBI Taxonomy" id="53326"/>
    <lineage>
        <taxon>Eukaryota</taxon>
        <taxon>Metazoa</taxon>
        <taxon>Ecdysozoa</taxon>
        <taxon>Nematoda</taxon>
        <taxon>Chromadorea</taxon>
        <taxon>Rhabditida</taxon>
        <taxon>Rhabditina</taxon>
        <taxon>Rhabditomorpha</taxon>
        <taxon>Strongyloidea</taxon>
        <taxon>Ancylostomatidae</taxon>
        <taxon>Ancylostomatinae</taxon>
        <taxon>Ancylostoma</taxon>
    </lineage>
</organism>
<evidence type="ECO:0000313" key="1">
    <source>
        <dbReference type="EMBL" id="EYC33088.1"/>
    </source>
</evidence>
<comment type="caution">
    <text evidence="1">The sequence shown here is derived from an EMBL/GenBank/DDBJ whole genome shotgun (WGS) entry which is preliminary data.</text>
</comment>
<proteinExistence type="predicted"/>
<dbReference type="EMBL" id="JARK01001338">
    <property type="protein sequence ID" value="EYC33088.1"/>
    <property type="molecule type" value="Genomic_DNA"/>
</dbReference>
<gene>
    <name evidence="1" type="primary">Acey_s0002.g593</name>
    <name evidence="1" type="ORF">Y032_0002g593</name>
</gene>
<dbReference type="Proteomes" id="UP000024635">
    <property type="component" value="Unassembled WGS sequence"/>
</dbReference>
<accession>A0A016W298</accession>